<evidence type="ECO:0000256" key="4">
    <source>
        <dbReference type="ARBA" id="ARBA00023121"/>
    </source>
</evidence>
<keyword evidence="14" id="KW-1185">Reference proteome</keyword>
<comment type="similarity">
    <text evidence="2">Belongs to the glycosyl hydrolase 10 (cellulase F) family.</text>
</comment>
<dbReference type="PANTHER" id="PTHR31490">
    <property type="entry name" value="GLYCOSYL HYDROLASE"/>
    <property type="match status" value="1"/>
</dbReference>
<dbReference type="Gene3D" id="1.20.80.10">
    <property type="match status" value="1"/>
</dbReference>
<name>A0A6G1DL62_9ORYZ</name>
<dbReference type="OrthoDB" id="3055998at2759"/>
<dbReference type="Gene3D" id="3.20.20.80">
    <property type="entry name" value="Glycosidases"/>
    <property type="match status" value="1"/>
</dbReference>
<dbReference type="InterPro" id="IPR000582">
    <property type="entry name" value="Acyl-CoA-binding_protein"/>
</dbReference>
<dbReference type="InterPro" id="IPR001000">
    <property type="entry name" value="GH10_dom"/>
</dbReference>
<dbReference type="PROSITE" id="PS51228">
    <property type="entry name" value="ACB_2"/>
    <property type="match status" value="1"/>
</dbReference>
<dbReference type="InterPro" id="IPR017853">
    <property type="entry name" value="GH"/>
</dbReference>
<organism evidence="13 14">
    <name type="scientific">Oryza meyeriana var. granulata</name>
    <dbReference type="NCBI Taxonomy" id="110450"/>
    <lineage>
        <taxon>Eukaryota</taxon>
        <taxon>Viridiplantae</taxon>
        <taxon>Streptophyta</taxon>
        <taxon>Embryophyta</taxon>
        <taxon>Tracheophyta</taxon>
        <taxon>Spermatophyta</taxon>
        <taxon>Magnoliopsida</taxon>
        <taxon>Liliopsida</taxon>
        <taxon>Poales</taxon>
        <taxon>Poaceae</taxon>
        <taxon>BOP clade</taxon>
        <taxon>Oryzoideae</taxon>
        <taxon>Oryzeae</taxon>
        <taxon>Oryzinae</taxon>
        <taxon>Oryza</taxon>
        <taxon>Oryza meyeriana</taxon>
    </lineage>
</organism>
<dbReference type="PRINTS" id="PR00134">
    <property type="entry name" value="GLHYDRLASE10"/>
</dbReference>
<evidence type="ECO:0000259" key="11">
    <source>
        <dbReference type="PROSITE" id="PS51228"/>
    </source>
</evidence>
<feature type="compositionally biased region" description="Polar residues" evidence="9">
    <location>
        <begin position="500"/>
        <end position="513"/>
    </location>
</feature>
<gene>
    <name evidence="13" type="ORF">E2562_022172</name>
</gene>
<keyword evidence="4" id="KW-0446">Lipid-binding</keyword>
<dbReference type="GO" id="GO:0000062">
    <property type="term" value="F:fatty-acyl-CoA binding"/>
    <property type="evidence" value="ECO:0007669"/>
    <property type="project" value="InterPro"/>
</dbReference>
<dbReference type="Gene3D" id="2.60.120.260">
    <property type="entry name" value="Galactose-binding domain-like"/>
    <property type="match status" value="1"/>
</dbReference>
<evidence type="ECO:0000256" key="2">
    <source>
        <dbReference type="ARBA" id="ARBA00007495"/>
    </source>
</evidence>
<dbReference type="Pfam" id="PF00331">
    <property type="entry name" value="Glyco_hydro_10"/>
    <property type="match status" value="1"/>
</dbReference>
<evidence type="ECO:0000313" key="14">
    <source>
        <dbReference type="Proteomes" id="UP000479710"/>
    </source>
</evidence>
<sequence length="1112" mass="121629">MELFYELLLTAAASLLVAFLLARLLASAATASDPRRAPDHAAVIAEEEEEVAEEERIIEVDEVEVRRARAGESAAAEEWVEVGRALAAEGKLECLPEEEEAPAKASRELVPDAVLEDRKEEGQVGEERCDLAAAAEGVVGLKPHELGVEAASGEVFDVAVEKEKVQDVGVEQHDLVAEVAPSEALHTGSEKQGVLIIEAVEAKRQDDQGAEHHVALAAPAVVVDAGLERAQAIEAGSCGLSSETVPEEVLDELPEKQEEQVIEEKEHQLAAETAPTAILDVALAETEELKEEQSSEQAVDVQEEVQSKDEAKCEPHLVDQQEGLASKVELVGGKTDNVEISCGSNSGDKMVAEFPEEEVILQGVPADEAETDMEFGEWEGIERTEVEKRFGVAAAFASSDTGMAALSKLDSDVQLQLQGLLKVAIDGPCYDSTQPLTLRPSSRAKWAAWQKLGNMHPETAMERYMNLLSEAIPGWMGDNILDTEKHEAGGDAGGSVLTMTSHTNNQHDNQGNEDNAGMYGSHLTSSPNPEKEAASAEDQVHARGGRPMALSPAREPRHANGIAPILVLWMLLRCGHELVAAVPPDGWYDYTAYTDCRGQPEPALYNGGILRFGNSDDPTGYHTTETGVFSPAFVVYNLNKTTIYTFSCWVKLEGASSALITARLAPDNAGARCIGTVLARNDCWAFLKGGFVLDWPTQSSVIFFQNADKTPMKITVASGSLQPFTPDQWSMHQKDTIRKRRKRMATIHVADQQGARVVGASVSVRQTAKDFPFGSAIASTILGNQAYQKWFVDRFNAAVFEDELKWYSTEPMSGQLRFDVPDQMLAFVRSHRVMVRGHNIFWENQDATPSWVKGLSPDDLRAAVNGRIQNLMTRYRGEFAHWDVNNEMLHYNFYEQRLGPNASSEFFSVAQDADPLATLFMNEFNVIETCDDVSSTVDTYVARLKDLRAGGAVLEGIGLEGHFLKPNIPLMRAVLDKLATLGLPIWFTEIDISNRFDAQAQAVYLEQVLREAYSHPAVTGVMLWTALHPNGCYQMCLTDWNLNNLPVGDVVDRLLQEWQTGQAAGPTDAHGAYSFSGYLGEYIVSVTYGNTTSQVTFSLSPGDETRHINIQI</sequence>
<feature type="active site" description="Nucleophile" evidence="8">
    <location>
        <position position="989"/>
    </location>
</feature>
<evidence type="ECO:0000256" key="10">
    <source>
        <dbReference type="SAM" id="SignalP"/>
    </source>
</evidence>
<feature type="domain" description="ACB" evidence="11">
    <location>
        <begin position="386"/>
        <end position="477"/>
    </location>
</feature>
<dbReference type="InterPro" id="IPR014352">
    <property type="entry name" value="FERM/acyl-CoA-bd_prot_sf"/>
</dbReference>
<evidence type="ECO:0000256" key="1">
    <source>
        <dbReference type="ARBA" id="ARBA00005567"/>
    </source>
</evidence>
<feature type="domain" description="GH10" evidence="12">
    <location>
        <begin position="758"/>
        <end position="1054"/>
    </location>
</feature>
<keyword evidence="3" id="KW-0378">Hydrolase</keyword>
<evidence type="ECO:0000256" key="9">
    <source>
        <dbReference type="SAM" id="MobiDB-lite"/>
    </source>
</evidence>
<comment type="similarity">
    <text evidence="1">Belongs to the ACBP family.</text>
</comment>
<dbReference type="GO" id="GO:0000272">
    <property type="term" value="P:polysaccharide catabolic process"/>
    <property type="evidence" value="ECO:0007669"/>
    <property type="project" value="UniProtKB-KW"/>
</dbReference>
<evidence type="ECO:0000256" key="8">
    <source>
        <dbReference type="PROSITE-ProRule" id="PRU10061"/>
    </source>
</evidence>
<keyword evidence="6" id="KW-0326">Glycosidase</keyword>
<dbReference type="SUPFAM" id="SSF47027">
    <property type="entry name" value="Acyl-CoA binding protein"/>
    <property type="match status" value="1"/>
</dbReference>
<proteinExistence type="inferred from homology"/>
<dbReference type="InterPro" id="IPR031158">
    <property type="entry name" value="GH10_AS"/>
</dbReference>
<keyword evidence="7" id="KW-0624">Polysaccharide degradation</keyword>
<feature type="chain" id="PRO_5026001030" description="ACB domain-containing protein" evidence="10">
    <location>
        <begin position="32"/>
        <end position="1112"/>
    </location>
</feature>
<dbReference type="SUPFAM" id="SSF51445">
    <property type="entry name" value="(Trans)glycosidases"/>
    <property type="match status" value="1"/>
</dbReference>
<evidence type="ECO:0000256" key="5">
    <source>
        <dbReference type="ARBA" id="ARBA00023277"/>
    </source>
</evidence>
<dbReference type="InterPro" id="IPR044846">
    <property type="entry name" value="GH10"/>
</dbReference>
<keyword evidence="5" id="KW-0119">Carbohydrate metabolism</keyword>
<dbReference type="Pfam" id="PF00887">
    <property type="entry name" value="ACBP"/>
    <property type="match status" value="1"/>
</dbReference>
<dbReference type="PANTHER" id="PTHR31490:SF3">
    <property type="entry name" value="GLYCOSYL HYDROLASE FAMILY 10 PROTEIN"/>
    <property type="match status" value="1"/>
</dbReference>
<evidence type="ECO:0008006" key="15">
    <source>
        <dbReference type="Google" id="ProtNLM"/>
    </source>
</evidence>
<reference evidence="13 14" key="1">
    <citation type="submission" date="2019-11" db="EMBL/GenBank/DDBJ databases">
        <title>Whole genome sequence of Oryza granulata.</title>
        <authorList>
            <person name="Li W."/>
        </authorList>
    </citation>
    <scope>NUCLEOTIDE SEQUENCE [LARGE SCALE GENOMIC DNA]</scope>
    <source>
        <strain evidence="14">cv. Menghai</strain>
        <tissue evidence="13">Leaf</tissue>
    </source>
</reference>
<evidence type="ECO:0000259" key="12">
    <source>
        <dbReference type="PROSITE" id="PS51760"/>
    </source>
</evidence>
<comment type="caution">
    <text evidence="13">The sequence shown here is derived from an EMBL/GenBank/DDBJ whole genome shotgun (WGS) entry which is preliminary data.</text>
</comment>
<dbReference type="SMART" id="SM00633">
    <property type="entry name" value="Glyco_10"/>
    <property type="match status" value="1"/>
</dbReference>
<accession>A0A6G1DL62</accession>
<evidence type="ECO:0000256" key="3">
    <source>
        <dbReference type="ARBA" id="ARBA00022801"/>
    </source>
</evidence>
<evidence type="ECO:0000313" key="13">
    <source>
        <dbReference type="EMBL" id="KAF0913378.1"/>
    </source>
</evidence>
<dbReference type="PROSITE" id="PS00591">
    <property type="entry name" value="GH10_1"/>
    <property type="match status" value="1"/>
</dbReference>
<dbReference type="Proteomes" id="UP000479710">
    <property type="component" value="Unassembled WGS sequence"/>
</dbReference>
<protein>
    <recommendedName>
        <fullName evidence="15">ACB domain-containing protein</fullName>
    </recommendedName>
</protein>
<evidence type="ECO:0000256" key="7">
    <source>
        <dbReference type="ARBA" id="ARBA00023326"/>
    </source>
</evidence>
<feature type="compositionally biased region" description="Basic and acidic residues" evidence="9">
    <location>
        <begin position="529"/>
        <end position="541"/>
    </location>
</feature>
<keyword evidence="10" id="KW-0732">Signal</keyword>
<dbReference type="InterPro" id="IPR035984">
    <property type="entry name" value="Acyl-CoA-binding_sf"/>
</dbReference>
<feature type="region of interest" description="Disordered" evidence="9">
    <location>
        <begin position="500"/>
        <end position="555"/>
    </location>
</feature>
<dbReference type="GO" id="GO:0031176">
    <property type="term" value="F:endo-1,4-beta-xylanase activity"/>
    <property type="evidence" value="ECO:0007669"/>
    <property type="project" value="UniProtKB-ARBA"/>
</dbReference>
<feature type="signal peptide" evidence="10">
    <location>
        <begin position="1"/>
        <end position="31"/>
    </location>
</feature>
<dbReference type="PROSITE" id="PS51760">
    <property type="entry name" value="GH10_2"/>
    <property type="match status" value="1"/>
</dbReference>
<dbReference type="AlphaFoldDB" id="A0A6G1DL62"/>
<dbReference type="EMBL" id="SPHZ02000006">
    <property type="protein sequence ID" value="KAF0913378.1"/>
    <property type="molecule type" value="Genomic_DNA"/>
</dbReference>
<evidence type="ECO:0000256" key="6">
    <source>
        <dbReference type="ARBA" id="ARBA00023295"/>
    </source>
</evidence>